<dbReference type="GO" id="GO:0006777">
    <property type="term" value="P:Mo-molybdopterin cofactor biosynthetic process"/>
    <property type="evidence" value="ECO:0007669"/>
    <property type="project" value="UniProtKB-UniRule"/>
</dbReference>
<dbReference type="InterPro" id="IPR007197">
    <property type="entry name" value="rSAM"/>
</dbReference>
<keyword evidence="9 12" id="KW-0501">Molybdenum cofactor biosynthesis</keyword>
<feature type="binding site" evidence="12">
    <location>
        <begin position="259"/>
        <end position="261"/>
    </location>
    <ligand>
        <name>GTP</name>
        <dbReference type="ChEBI" id="CHEBI:37565"/>
    </ligand>
</feature>
<comment type="catalytic activity">
    <reaction evidence="11 12">
        <text>GTP + AH2 + S-adenosyl-L-methionine = (8S)-3',8-cyclo-7,8-dihydroguanosine 5'-triphosphate + 5'-deoxyadenosine + L-methionine + A + H(+)</text>
        <dbReference type="Rhea" id="RHEA:49576"/>
        <dbReference type="ChEBI" id="CHEBI:13193"/>
        <dbReference type="ChEBI" id="CHEBI:15378"/>
        <dbReference type="ChEBI" id="CHEBI:17319"/>
        <dbReference type="ChEBI" id="CHEBI:17499"/>
        <dbReference type="ChEBI" id="CHEBI:37565"/>
        <dbReference type="ChEBI" id="CHEBI:57844"/>
        <dbReference type="ChEBI" id="CHEBI:59789"/>
        <dbReference type="ChEBI" id="CHEBI:131766"/>
        <dbReference type="EC" id="4.1.99.22"/>
    </reaction>
</comment>
<dbReference type="SFLD" id="SFLDG01386">
    <property type="entry name" value="main_SPASM_domain-containing"/>
    <property type="match status" value="1"/>
</dbReference>
<evidence type="ECO:0000259" key="13">
    <source>
        <dbReference type="PROSITE" id="PS51918"/>
    </source>
</evidence>
<dbReference type="GO" id="GO:0051539">
    <property type="term" value="F:4 iron, 4 sulfur cluster binding"/>
    <property type="evidence" value="ECO:0007669"/>
    <property type="project" value="UniProtKB-UniRule"/>
</dbReference>
<dbReference type="SFLD" id="SFLDG01383">
    <property type="entry name" value="cyclic_pyranopterin_phosphate"/>
    <property type="match status" value="1"/>
</dbReference>
<feature type="binding site" evidence="12">
    <location>
        <position position="192"/>
    </location>
    <ligand>
        <name>S-adenosyl-L-methionine</name>
        <dbReference type="ChEBI" id="CHEBI:59789"/>
    </ligand>
</feature>
<dbReference type="InterPro" id="IPR006638">
    <property type="entry name" value="Elp3/MiaA/NifB-like_rSAM"/>
</dbReference>
<evidence type="ECO:0000256" key="1">
    <source>
        <dbReference type="ARBA" id="ARBA00012167"/>
    </source>
</evidence>
<dbReference type="InterPro" id="IPR058240">
    <property type="entry name" value="rSAM_sf"/>
</dbReference>
<evidence type="ECO:0000256" key="3">
    <source>
        <dbReference type="ARBA" id="ARBA00022691"/>
    </source>
</evidence>
<dbReference type="InterPro" id="IPR040064">
    <property type="entry name" value="MoaA-like"/>
</dbReference>
<feature type="binding site" evidence="12">
    <location>
        <position position="271"/>
    </location>
    <ligand>
        <name>[4Fe-4S] cluster</name>
        <dbReference type="ChEBI" id="CHEBI:49883"/>
        <label>2</label>
        <note>4Fe-4S-substrate</note>
    </ligand>
</feature>
<feature type="binding site" evidence="12">
    <location>
        <position position="18"/>
    </location>
    <ligand>
        <name>GTP</name>
        <dbReference type="ChEBI" id="CHEBI:37565"/>
    </ligand>
</feature>
<dbReference type="AlphaFoldDB" id="A0A173UEM8"/>
<evidence type="ECO:0000256" key="9">
    <source>
        <dbReference type="ARBA" id="ARBA00023150"/>
    </source>
</evidence>
<evidence type="ECO:0000256" key="8">
    <source>
        <dbReference type="ARBA" id="ARBA00023134"/>
    </source>
</evidence>
<dbReference type="InterPro" id="IPR050105">
    <property type="entry name" value="MoCo_biosynth_MoaA/MoaC"/>
</dbReference>
<dbReference type="InterPro" id="IPR013785">
    <property type="entry name" value="Aldolase_TIM"/>
</dbReference>
<feature type="binding site" evidence="12">
    <location>
        <position position="31"/>
    </location>
    <ligand>
        <name>S-adenosyl-L-methionine</name>
        <dbReference type="ChEBI" id="CHEBI:59789"/>
    </ligand>
</feature>
<accession>A0A173UEM8</accession>
<keyword evidence="6 12" id="KW-0408">Iron</keyword>
<dbReference type="GO" id="GO:0046872">
    <property type="term" value="F:metal ion binding"/>
    <property type="evidence" value="ECO:0007669"/>
    <property type="project" value="UniProtKB-KW"/>
</dbReference>
<dbReference type="GO" id="GO:0005525">
    <property type="term" value="F:GTP binding"/>
    <property type="evidence" value="ECO:0007669"/>
    <property type="project" value="UniProtKB-UniRule"/>
</dbReference>
<dbReference type="NCBIfam" id="TIGR02666">
    <property type="entry name" value="moaA"/>
    <property type="match status" value="1"/>
</dbReference>
<dbReference type="InterPro" id="IPR010505">
    <property type="entry name" value="MoaA_twitch"/>
</dbReference>
<proteinExistence type="inferred from homology"/>
<evidence type="ECO:0000256" key="4">
    <source>
        <dbReference type="ARBA" id="ARBA00022723"/>
    </source>
</evidence>
<dbReference type="GO" id="GO:0061798">
    <property type="term" value="F:GTP 3',8'-cyclase activity"/>
    <property type="evidence" value="ECO:0007669"/>
    <property type="project" value="UniProtKB-UniRule"/>
</dbReference>
<sequence>MIKTGIKDSYGREINYMRISITDRCNLRCRYCMPDGAEWIPMKEILTYEEITEVCQEAVKLGITRFKITGGEPLVRRGCPEVIRMIKNIPGTELVTLTTNGLLLGEQLEALLSAGLDAVNISLDTLDIKKYEWITGFDKLAVVLSSIEKAVASGIPVKINAVLQKGMNEEEWLPLTELARKLPLSVRFIEMMPIGYGNMSESISNEELKETIRKHYGNLTEDFRVYGNGPAVYYSIEGFQGNVGFISAMHGKFCNLCNRIRMTSTGDLKPCLCYEQRWALKPALRMENPEKRREEIQNILRKSIENKPQMHCFEDTRQVTESHPMGQIGG</sequence>
<dbReference type="PANTHER" id="PTHR22960:SF0">
    <property type="entry name" value="MOLYBDENUM COFACTOR BIOSYNTHESIS PROTEIN 1"/>
    <property type="match status" value="1"/>
</dbReference>
<dbReference type="PANTHER" id="PTHR22960">
    <property type="entry name" value="MOLYBDOPTERIN COFACTOR SYNTHESIS PROTEIN A"/>
    <property type="match status" value="1"/>
</dbReference>
<dbReference type="SFLD" id="SFLDS00029">
    <property type="entry name" value="Radical_SAM"/>
    <property type="match status" value="1"/>
</dbReference>
<feature type="binding site" evidence="12">
    <location>
        <position position="257"/>
    </location>
    <ligand>
        <name>[4Fe-4S] cluster</name>
        <dbReference type="ChEBI" id="CHEBI:49883"/>
        <label>2</label>
        <note>4Fe-4S-substrate</note>
    </ligand>
</feature>
<dbReference type="PROSITE" id="PS01305">
    <property type="entry name" value="MOAA_NIFB_PQQE"/>
    <property type="match status" value="1"/>
</dbReference>
<feature type="binding site" evidence="12">
    <location>
        <position position="32"/>
    </location>
    <ligand>
        <name>[4Fe-4S] cluster</name>
        <dbReference type="ChEBI" id="CHEBI:49883"/>
        <label>1</label>
        <note>4Fe-4S-S-AdoMet</note>
    </ligand>
</feature>
<comment type="cofactor">
    <cofactor evidence="12">
        <name>[4Fe-4S] cluster</name>
        <dbReference type="ChEBI" id="CHEBI:49883"/>
    </cofactor>
    <text evidence="12">Binds 2 [4Fe-4S] clusters. Binds 1 [4Fe-4S] cluster coordinated with 3 cysteines and an exchangeable S-adenosyl-L-methionine and 1 [4Fe-4S] cluster coordinated with 3 cysteines and the GTP-derived substrate.</text>
</comment>
<comment type="pathway">
    <text evidence="12">Cofactor biosynthesis; molybdopterin biosynthesis.</text>
</comment>
<evidence type="ECO:0000256" key="11">
    <source>
        <dbReference type="ARBA" id="ARBA00048697"/>
    </source>
</evidence>
<evidence type="ECO:0000313" key="15">
    <source>
        <dbReference type="Proteomes" id="UP000095390"/>
    </source>
</evidence>
<comment type="caution">
    <text evidence="12">Lacks conserved residue(s) required for the propagation of feature annotation.</text>
</comment>
<evidence type="ECO:0000256" key="7">
    <source>
        <dbReference type="ARBA" id="ARBA00023014"/>
    </source>
</evidence>
<feature type="domain" description="Radical SAM core" evidence="13">
    <location>
        <begin position="9"/>
        <end position="222"/>
    </location>
</feature>
<evidence type="ECO:0000256" key="12">
    <source>
        <dbReference type="HAMAP-Rule" id="MF_01225"/>
    </source>
</evidence>
<dbReference type="SUPFAM" id="SSF102114">
    <property type="entry name" value="Radical SAM enzymes"/>
    <property type="match status" value="1"/>
</dbReference>
<dbReference type="EMBL" id="CYYC01000033">
    <property type="protein sequence ID" value="CUN12687.1"/>
    <property type="molecule type" value="Genomic_DNA"/>
</dbReference>
<dbReference type="HAMAP" id="MF_01225_B">
    <property type="entry name" value="MoaA_B"/>
    <property type="match status" value="1"/>
</dbReference>
<reference evidence="14 15" key="1">
    <citation type="submission" date="2015-09" db="EMBL/GenBank/DDBJ databases">
        <authorList>
            <consortium name="Pathogen Informatics"/>
        </authorList>
    </citation>
    <scope>NUCLEOTIDE SEQUENCE [LARGE SCALE GENOMIC DNA]</scope>
    <source>
        <strain evidence="14 15">2789STDY5834966</strain>
    </source>
</reference>
<keyword evidence="8 12" id="KW-0342">GTP-binding</keyword>
<keyword evidence="4 12" id="KW-0479">Metal-binding</keyword>
<dbReference type="SFLD" id="SFLDG01067">
    <property type="entry name" value="SPASM/twitch_domain_containing"/>
    <property type="match status" value="1"/>
</dbReference>
<dbReference type="InterPro" id="IPR000385">
    <property type="entry name" value="MoaA_NifB_PqqE_Fe-S-bd_CS"/>
</dbReference>
<dbReference type="UniPathway" id="UPA00344"/>
<comment type="function">
    <text evidence="12">Catalyzes the cyclization of GTP to (8S)-3',8-cyclo-7,8-dihydroguanosine 5'-triphosphate.</text>
</comment>
<gene>
    <name evidence="14" type="primary">moaA_2</name>
    <name evidence="12" type="synonym">moaA</name>
    <name evidence="14" type="ORF">ERS852578_02353</name>
</gene>
<keyword evidence="7 12" id="KW-0411">Iron-sulfur</keyword>
<dbReference type="Proteomes" id="UP000095390">
    <property type="component" value="Unassembled WGS sequence"/>
</dbReference>
<dbReference type="Pfam" id="PF06463">
    <property type="entry name" value="Mob_synth_C"/>
    <property type="match status" value="1"/>
</dbReference>
<evidence type="ECO:0000256" key="10">
    <source>
        <dbReference type="ARBA" id="ARBA00023239"/>
    </source>
</evidence>
<dbReference type="CDD" id="cd01335">
    <property type="entry name" value="Radical_SAM"/>
    <property type="match status" value="1"/>
</dbReference>
<feature type="binding site" evidence="12">
    <location>
        <position position="254"/>
    </location>
    <ligand>
        <name>[4Fe-4S] cluster</name>
        <dbReference type="ChEBI" id="CHEBI:49883"/>
        <label>2</label>
        <note>4Fe-4S-substrate</note>
    </ligand>
</feature>
<feature type="binding site" evidence="12">
    <location>
        <position position="71"/>
    </location>
    <ligand>
        <name>S-adenosyl-L-methionine</name>
        <dbReference type="ChEBI" id="CHEBI:59789"/>
    </ligand>
</feature>
<feature type="binding site" evidence="12">
    <location>
        <position position="122"/>
    </location>
    <ligand>
        <name>S-adenosyl-L-methionine</name>
        <dbReference type="ChEBI" id="CHEBI:59789"/>
    </ligand>
</feature>
<evidence type="ECO:0000313" key="14">
    <source>
        <dbReference type="EMBL" id="CUN12687.1"/>
    </source>
</evidence>
<feature type="binding site" evidence="12">
    <location>
        <position position="25"/>
    </location>
    <ligand>
        <name>[4Fe-4S] cluster</name>
        <dbReference type="ChEBI" id="CHEBI:49883"/>
        <label>1</label>
        <note>4Fe-4S-S-AdoMet</note>
    </ligand>
</feature>
<dbReference type="EC" id="4.1.99.22" evidence="1 12"/>
<feature type="binding site" evidence="12">
    <location>
        <position position="29"/>
    </location>
    <ligand>
        <name>[4Fe-4S] cluster</name>
        <dbReference type="ChEBI" id="CHEBI:49883"/>
        <label>1</label>
        <note>4Fe-4S-S-AdoMet</note>
    </ligand>
</feature>
<evidence type="ECO:0000256" key="2">
    <source>
        <dbReference type="ARBA" id="ARBA00022485"/>
    </source>
</evidence>
<dbReference type="Pfam" id="PF04055">
    <property type="entry name" value="Radical_SAM"/>
    <property type="match status" value="1"/>
</dbReference>
<keyword evidence="3 12" id="KW-0949">S-adenosyl-L-methionine</keyword>
<comment type="similarity">
    <text evidence="12">Belongs to the radical SAM superfamily. MoaA family.</text>
</comment>
<protein>
    <recommendedName>
        <fullName evidence="1 12">GTP 3',8-cyclase</fullName>
        <ecNumber evidence="1 12">4.1.99.22</ecNumber>
    </recommendedName>
    <alternativeName>
        <fullName evidence="12">Molybdenum cofactor biosynthesis protein A</fullName>
    </alternativeName>
</protein>
<keyword evidence="10 12" id="KW-0456">Lyase</keyword>
<dbReference type="GO" id="GO:0061799">
    <property type="term" value="F:cyclic pyranopterin monophosphate synthase activity"/>
    <property type="evidence" value="ECO:0007669"/>
    <property type="project" value="TreeGrafter"/>
</dbReference>
<feature type="binding site" evidence="12">
    <location>
        <position position="158"/>
    </location>
    <ligand>
        <name>GTP</name>
        <dbReference type="ChEBI" id="CHEBI:37565"/>
    </ligand>
</feature>
<evidence type="ECO:0000256" key="5">
    <source>
        <dbReference type="ARBA" id="ARBA00022741"/>
    </source>
</evidence>
<dbReference type="InterPro" id="IPR013483">
    <property type="entry name" value="MoaA"/>
</dbReference>
<dbReference type="PROSITE" id="PS51918">
    <property type="entry name" value="RADICAL_SAM"/>
    <property type="match status" value="1"/>
</dbReference>
<comment type="subunit">
    <text evidence="12">Monomer and homodimer.</text>
</comment>
<evidence type="ECO:0000256" key="6">
    <source>
        <dbReference type="ARBA" id="ARBA00023004"/>
    </source>
</evidence>
<dbReference type="SMART" id="SM00729">
    <property type="entry name" value="Elp3"/>
    <property type="match status" value="1"/>
</dbReference>
<dbReference type="GO" id="GO:1904047">
    <property type="term" value="F:S-adenosyl-L-methionine binding"/>
    <property type="evidence" value="ECO:0007669"/>
    <property type="project" value="UniProtKB-UniRule"/>
</dbReference>
<dbReference type="Gene3D" id="3.20.20.70">
    <property type="entry name" value="Aldolase class I"/>
    <property type="match status" value="1"/>
</dbReference>
<keyword evidence="2 12" id="KW-0004">4Fe-4S</keyword>
<organism evidence="14 15">
    <name type="scientific">Anaerobutyricum hallii</name>
    <dbReference type="NCBI Taxonomy" id="39488"/>
    <lineage>
        <taxon>Bacteria</taxon>
        <taxon>Bacillati</taxon>
        <taxon>Bacillota</taxon>
        <taxon>Clostridia</taxon>
        <taxon>Lachnospirales</taxon>
        <taxon>Lachnospiraceae</taxon>
        <taxon>Anaerobutyricum</taxon>
    </lineage>
</organism>
<name>A0A173UEM8_9FIRM</name>
<feature type="binding site" evidence="12">
    <location>
        <position position="98"/>
    </location>
    <ligand>
        <name>GTP</name>
        <dbReference type="ChEBI" id="CHEBI:37565"/>
    </ligand>
</feature>
<dbReference type="RefSeq" id="WP_330380870.1">
    <property type="nucleotide sequence ID" value="NZ_CYYC01000033.1"/>
</dbReference>
<keyword evidence="5 12" id="KW-0547">Nucleotide-binding</keyword>